<evidence type="ECO:0000259" key="6">
    <source>
        <dbReference type="PROSITE" id="PS51294"/>
    </source>
</evidence>
<feature type="domain" description="HTH myb-type" evidence="6">
    <location>
        <begin position="15"/>
        <end position="75"/>
    </location>
</feature>
<evidence type="ECO:0000313" key="7">
    <source>
        <dbReference type="EMBL" id="CAI9096845.1"/>
    </source>
</evidence>
<keyword evidence="4" id="KW-0539">Nucleus</keyword>
<gene>
    <name evidence="7" type="ORF">OLC1_LOCUS7499</name>
</gene>
<protein>
    <submittedName>
        <fullName evidence="7">OLC1v1033074C1</fullName>
    </submittedName>
</protein>
<dbReference type="GO" id="GO:0003700">
    <property type="term" value="F:DNA-binding transcription factor activity"/>
    <property type="evidence" value="ECO:0007669"/>
    <property type="project" value="InterPro"/>
</dbReference>
<dbReference type="Gene3D" id="1.10.10.60">
    <property type="entry name" value="Homeodomain-like"/>
    <property type="match status" value="1"/>
</dbReference>
<evidence type="ECO:0000256" key="4">
    <source>
        <dbReference type="ARBA" id="ARBA00023242"/>
    </source>
</evidence>
<feature type="compositionally biased region" description="Basic and acidic residues" evidence="5">
    <location>
        <begin position="237"/>
        <end position="252"/>
    </location>
</feature>
<reference evidence="7" key="1">
    <citation type="submission" date="2023-03" db="EMBL/GenBank/DDBJ databases">
        <authorList>
            <person name="Julca I."/>
        </authorList>
    </citation>
    <scope>NUCLEOTIDE SEQUENCE</scope>
</reference>
<proteinExistence type="predicted"/>
<name>A0AAV1CNE6_OLDCO</name>
<feature type="region of interest" description="Disordered" evidence="5">
    <location>
        <begin position="237"/>
        <end position="262"/>
    </location>
</feature>
<dbReference type="AlphaFoldDB" id="A0AAV1CNE6"/>
<dbReference type="FunFam" id="1.10.10.60:FF:000002">
    <property type="entry name" value="Myb family transcription factor"/>
    <property type="match status" value="1"/>
</dbReference>
<comment type="subcellular location">
    <subcellularLocation>
        <location evidence="1">Nucleus</location>
    </subcellularLocation>
</comment>
<accession>A0AAV1CNE6</accession>
<dbReference type="NCBIfam" id="TIGR01557">
    <property type="entry name" value="myb_SHAQKYF"/>
    <property type="match status" value="1"/>
</dbReference>
<dbReference type="GO" id="GO:0003677">
    <property type="term" value="F:DNA binding"/>
    <property type="evidence" value="ECO:0007669"/>
    <property type="project" value="InterPro"/>
</dbReference>
<evidence type="ECO:0000256" key="1">
    <source>
        <dbReference type="ARBA" id="ARBA00004123"/>
    </source>
</evidence>
<dbReference type="Pfam" id="PF00249">
    <property type="entry name" value="Myb_DNA-binding"/>
    <property type="match status" value="1"/>
</dbReference>
<dbReference type="SUPFAM" id="SSF46689">
    <property type="entry name" value="Homeodomain-like"/>
    <property type="match status" value="1"/>
</dbReference>
<dbReference type="EMBL" id="OX459119">
    <property type="protein sequence ID" value="CAI9096845.1"/>
    <property type="molecule type" value="Genomic_DNA"/>
</dbReference>
<dbReference type="PROSITE" id="PS51294">
    <property type="entry name" value="HTH_MYB"/>
    <property type="match status" value="1"/>
</dbReference>
<keyword evidence="3" id="KW-0804">Transcription</keyword>
<dbReference type="PANTHER" id="PTHR31314:SF188">
    <property type="entry name" value="TRANSCRIPTION FACTOR KAN2 ISOFORM X1-RELATED"/>
    <property type="match status" value="1"/>
</dbReference>
<sequence>MGSCGRNGGVRQYVRSKVPRLRWTPDLHRCFVLAIEKLGGQDKATPKLVLQMMDVRGLTISHVKSHLQMYRSMRIDAARQTGDRIIHQQQQRKPSSYYDHLHRSGIENDPLGRSYPPFIYTSPPMKRARIEKMDGANIDDDQKCSSSQGIIIDQSSSVVINPYGDDENEEKRIIIIKEKIRHDETSTPPPPTTTTTTSCCIPFFTLSQEENLVQTLNHPLEQEESHHHIFKATEEGKEFFEPEGSRKPKINEGEEETEGENGLSLSLSLHPSTQTSINISSAGSEISEAANCCQYSSSRNQYCCDYLGLSSSSSSSVTVNLELSMAL</sequence>
<keyword evidence="2" id="KW-0805">Transcription regulation</keyword>
<dbReference type="InterPro" id="IPR017930">
    <property type="entry name" value="Myb_dom"/>
</dbReference>
<evidence type="ECO:0000256" key="3">
    <source>
        <dbReference type="ARBA" id="ARBA00023163"/>
    </source>
</evidence>
<dbReference type="PANTHER" id="PTHR31314">
    <property type="entry name" value="MYB FAMILY TRANSCRIPTION FACTOR PHL7-LIKE"/>
    <property type="match status" value="1"/>
</dbReference>
<dbReference type="Proteomes" id="UP001161247">
    <property type="component" value="Chromosome 2"/>
</dbReference>
<organism evidence="7 8">
    <name type="scientific">Oldenlandia corymbosa var. corymbosa</name>
    <dbReference type="NCBI Taxonomy" id="529605"/>
    <lineage>
        <taxon>Eukaryota</taxon>
        <taxon>Viridiplantae</taxon>
        <taxon>Streptophyta</taxon>
        <taxon>Embryophyta</taxon>
        <taxon>Tracheophyta</taxon>
        <taxon>Spermatophyta</taxon>
        <taxon>Magnoliopsida</taxon>
        <taxon>eudicotyledons</taxon>
        <taxon>Gunneridae</taxon>
        <taxon>Pentapetalae</taxon>
        <taxon>asterids</taxon>
        <taxon>lamiids</taxon>
        <taxon>Gentianales</taxon>
        <taxon>Rubiaceae</taxon>
        <taxon>Rubioideae</taxon>
        <taxon>Spermacoceae</taxon>
        <taxon>Hedyotis-Oldenlandia complex</taxon>
        <taxon>Oldenlandia</taxon>
    </lineage>
</organism>
<dbReference type="InterPro" id="IPR009057">
    <property type="entry name" value="Homeodomain-like_sf"/>
</dbReference>
<evidence type="ECO:0000256" key="2">
    <source>
        <dbReference type="ARBA" id="ARBA00023015"/>
    </source>
</evidence>
<evidence type="ECO:0000313" key="8">
    <source>
        <dbReference type="Proteomes" id="UP001161247"/>
    </source>
</evidence>
<keyword evidence="8" id="KW-1185">Reference proteome</keyword>
<dbReference type="GO" id="GO:0005634">
    <property type="term" value="C:nucleus"/>
    <property type="evidence" value="ECO:0007669"/>
    <property type="project" value="UniProtKB-SubCell"/>
</dbReference>
<dbReference type="InterPro" id="IPR001005">
    <property type="entry name" value="SANT/Myb"/>
</dbReference>
<dbReference type="InterPro" id="IPR046955">
    <property type="entry name" value="PHR1-like"/>
</dbReference>
<evidence type="ECO:0000256" key="5">
    <source>
        <dbReference type="SAM" id="MobiDB-lite"/>
    </source>
</evidence>
<dbReference type="InterPro" id="IPR006447">
    <property type="entry name" value="Myb_dom_plants"/>
</dbReference>